<dbReference type="AlphaFoldDB" id="A0AA36EIW5"/>
<proteinExistence type="predicted"/>
<dbReference type="EMBL" id="OX465083">
    <property type="protein sequence ID" value="CAI9295030.1"/>
    <property type="molecule type" value="Genomic_DNA"/>
</dbReference>
<sequence length="149" mass="16810">MASFDWPTDTLLVGQSSQAGGTSRLTSRASAENNIDGAYSLVMEPYKPLALYYRSTNTPRPTLMLYWTSSEWFTMDKGSLTNLTLTSVPDTDQGFLYSLRAYARYVFNIDDLSLKLTLQFQTSYDDKNRPLQLPIPTASTIVKSEIILR</sequence>
<accession>A0AA36EIW5</accession>
<evidence type="ECO:0000313" key="1">
    <source>
        <dbReference type="EMBL" id="CAI9295030.1"/>
    </source>
</evidence>
<organism evidence="1 2">
    <name type="scientific">Lactuca saligna</name>
    <name type="common">Willowleaf lettuce</name>
    <dbReference type="NCBI Taxonomy" id="75948"/>
    <lineage>
        <taxon>Eukaryota</taxon>
        <taxon>Viridiplantae</taxon>
        <taxon>Streptophyta</taxon>
        <taxon>Embryophyta</taxon>
        <taxon>Tracheophyta</taxon>
        <taxon>Spermatophyta</taxon>
        <taxon>Magnoliopsida</taxon>
        <taxon>eudicotyledons</taxon>
        <taxon>Gunneridae</taxon>
        <taxon>Pentapetalae</taxon>
        <taxon>asterids</taxon>
        <taxon>campanulids</taxon>
        <taxon>Asterales</taxon>
        <taxon>Asteraceae</taxon>
        <taxon>Cichorioideae</taxon>
        <taxon>Cichorieae</taxon>
        <taxon>Lactucinae</taxon>
        <taxon>Lactuca</taxon>
    </lineage>
</organism>
<evidence type="ECO:0000313" key="2">
    <source>
        <dbReference type="Proteomes" id="UP001177003"/>
    </source>
</evidence>
<name>A0AA36EIW5_LACSI</name>
<protein>
    <submittedName>
        <fullName evidence="1">Uncharacterized protein</fullName>
    </submittedName>
</protein>
<dbReference type="Proteomes" id="UP001177003">
    <property type="component" value="Chromosome 7"/>
</dbReference>
<gene>
    <name evidence="1" type="ORF">LSALG_LOCUS33988</name>
</gene>
<reference evidence="1" key="1">
    <citation type="submission" date="2023-04" db="EMBL/GenBank/DDBJ databases">
        <authorList>
            <person name="Vijverberg K."/>
            <person name="Xiong W."/>
            <person name="Schranz E."/>
        </authorList>
    </citation>
    <scope>NUCLEOTIDE SEQUENCE</scope>
</reference>
<keyword evidence="2" id="KW-1185">Reference proteome</keyword>